<comment type="caution">
    <text evidence="2">The sequence shown here is derived from an EMBL/GenBank/DDBJ whole genome shotgun (WGS) entry which is preliminary data.</text>
</comment>
<evidence type="ECO:0000313" key="2">
    <source>
        <dbReference type="EMBL" id="KAK2072321.1"/>
    </source>
</evidence>
<evidence type="ECO:0000256" key="1">
    <source>
        <dbReference type="SAM" id="MobiDB-lite"/>
    </source>
</evidence>
<feature type="compositionally biased region" description="Low complexity" evidence="1">
    <location>
        <begin position="7"/>
        <end position="25"/>
    </location>
</feature>
<gene>
    <name evidence="2" type="ORF">P8C59_006680</name>
</gene>
<sequence>MFMLQAQQQQQQQQQQPPPQQQQQPNGVVDNHPSPPDSAGSHQRQAPGQQPATLNADEPSRTLLSSLGSPMERSAPEYSQSDHASAATPYANQEVRSNNYSSTATPTSEYGVFPQSARSGSFPEHIQRAYHPASSHGGGSSAGMAQTPTNPSIAAPTQHARPSQQVYSTPEEFKEIRKEWKARKKEEEAQRKAEEERHRQAAVAAAQAAQNAGADPQAADGVAPTPATYPGSRQGLPEYGGSHVYSSYQTPASPYAQPNQGLYNQHNGGPPNH</sequence>
<feature type="compositionally biased region" description="Polar residues" evidence="1">
    <location>
        <begin position="90"/>
        <end position="108"/>
    </location>
</feature>
<feature type="compositionally biased region" description="Basic and acidic residues" evidence="1">
    <location>
        <begin position="171"/>
        <end position="199"/>
    </location>
</feature>
<name>A0AAD9I6W8_9PEZI</name>
<dbReference type="EMBL" id="JAQQPM010000006">
    <property type="protein sequence ID" value="KAK2072321.1"/>
    <property type="molecule type" value="Genomic_DNA"/>
</dbReference>
<feature type="compositionally biased region" description="Polar residues" evidence="1">
    <location>
        <begin position="244"/>
        <end position="267"/>
    </location>
</feature>
<organism evidence="2 3">
    <name type="scientific">Phyllachora maydis</name>
    <dbReference type="NCBI Taxonomy" id="1825666"/>
    <lineage>
        <taxon>Eukaryota</taxon>
        <taxon>Fungi</taxon>
        <taxon>Dikarya</taxon>
        <taxon>Ascomycota</taxon>
        <taxon>Pezizomycotina</taxon>
        <taxon>Sordariomycetes</taxon>
        <taxon>Sordariomycetidae</taxon>
        <taxon>Phyllachorales</taxon>
        <taxon>Phyllachoraceae</taxon>
        <taxon>Phyllachora</taxon>
    </lineage>
</organism>
<reference evidence="2" key="1">
    <citation type="journal article" date="2023" name="Mol. Plant Microbe Interact.">
        <title>Elucidating the Obligate Nature and Biological Capacity of an Invasive Fungal Corn Pathogen.</title>
        <authorList>
            <person name="MacCready J.S."/>
            <person name="Roggenkamp E.M."/>
            <person name="Gdanetz K."/>
            <person name="Chilvers M.I."/>
        </authorList>
    </citation>
    <scope>NUCLEOTIDE SEQUENCE</scope>
    <source>
        <strain evidence="2">PM02</strain>
    </source>
</reference>
<feature type="region of interest" description="Disordered" evidence="1">
    <location>
        <begin position="1"/>
        <end position="273"/>
    </location>
</feature>
<keyword evidence="3" id="KW-1185">Reference proteome</keyword>
<dbReference type="Proteomes" id="UP001217918">
    <property type="component" value="Unassembled WGS sequence"/>
</dbReference>
<dbReference type="AlphaFoldDB" id="A0AAD9I6W8"/>
<proteinExistence type="predicted"/>
<feature type="compositionally biased region" description="Low complexity" evidence="1">
    <location>
        <begin position="201"/>
        <end position="219"/>
    </location>
</feature>
<feature type="compositionally biased region" description="Polar residues" evidence="1">
    <location>
        <begin position="40"/>
        <end position="53"/>
    </location>
</feature>
<evidence type="ECO:0000313" key="3">
    <source>
        <dbReference type="Proteomes" id="UP001217918"/>
    </source>
</evidence>
<accession>A0AAD9I6W8</accession>
<protein>
    <submittedName>
        <fullName evidence="2">Uncharacterized protein</fullName>
    </submittedName>
</protein>